<sequence length="66" mass="7587">MLSPITCTGKPAEGVRLSLKGDMYLLLTSRIGWKRGHPRRTDEDAENHDCRQEADDSWKTAHHLRQ</sequence>
<gene>
    <name evidence="2" type="ORF">PXEA_LOCUS9374</name>
</gene>
<feature type="compositionally biased region" description="Basic and acidic residues" evidence="1">
    <location>
        <begin position="39"/>
        <end position="59"/>
    </location>
</feature>
<name>A0A448WN75_9PLAT</name>
<dbReference type="EMBL" id="CAAALY010026492">
    <property type="protein sequence ID" value="VEL15934.1"/>
    <property type="molecule type" value="Genomic_DNA"/>
</dbReference>
<comment type="caution">
    <text evidence="2">The sequence shown here is derived from an EMBL/GenBank/DDBJ whole genome shotgun (WGS) entry which is preliminary data.</text>
</comment>
<reference evidence="2" key="1">
    <citation type="submission" date="2018-11" db="EMBL/GenBank/DDBJ databases">
        <authorList>
            <consortium name="Pathogen Informatics"/>
        </authorList>
    </citation>
    <scope>NUCLEOTIDE SEQUENCE</scope>
</reference>
<dbReference type="AlphaFoldDB" id="A0A448WN75"/>
<organism evidence="2 3">
    <name type="scientific">Protopolystoma xenopodis</name>
    <dbReference type="NCBI Taxonomy" id="117903"/>
    <lineage>
        <taxon>Eukaryota</taxon>
        <taxon>Metazoa</taxon>
        <taxon>Spiralia</taxon>
        <taxon>Lophotrochozoa</taxon>
        <taxon>Platyhelminthes</taxon>
        <taxon>Monogenea</taxon>
        <taxon>Polyopisthocotylea</taxon>
        <taxon>Polystomatidea</taxon>
        <taxon>Polystomatidae</taxon>
        <taxon>Protopolystoma</taxon>
    </lineage>
</organism>
<proteinExistence type="predicted"/>
<evidence type="ECO:0000313" key="3">
    <source>
        <dbReference type="Proteomes" id="UP000784294"/>
    </source>
</evidence>
<feature type="region of interest" description="Disordered" evidence="1">
    <location>
        <begin position="35"/>
        <end position="66"/>
    </location>
</feature>
<evidence type="ECO:0000313" key="2">
    <source>
        <dbReference type="EMBL" id="VEL15934.1"/>
    </source>
</evidence>
<dbReference type="Proteomes" id="UP000784294">
    <property type="component" value="Unassembled WGS sequence"/>
</dbReference>
<protein>
    <submittedName>
        <fullName evidence="2">Uncharacterized protein</fullName>
    </submittedName>
</protein>
<keyword evidence="3" id="KW-1185">Reference proteome</keyword>
<accession>A0A448WN75</accession>
<evidence type="ECO:0000256" key="1">
    <source>
        <dbReference type="SAM" id="MobiDB-lite"/>
    </source>
</evidence>